<gene>
    <name evidence="2" type="ORF">CU102_12805</name>
</gene>
<dbReference type="EMBL" id="PGGO01000008">
    <property type="protein sequence ID" value="PSH68632.1"/>
    <property type="molecule type" value="Genomic_DNA"/>
</dbReference>
<protein>
    <submittedName>
        <fullName evidence="2">Uncharacterized protein</fullName>
    </submittedName>
</protein>
<name>A0A2P7BQB6_9HYPH</name>
<reference evidence="3" key="1">
    <citation type="submission" date="2017-11" db="EMBL/GenBank/DDBJ databases">
        <authorList>
            <person name="Kuznetsova I."/>
            <person name="Sazanova A."/>
            <person name="Chirak E."/>
            <person name="Safronova V."/>
            <person name="Willems A."/>
        </authorList>
    </citation>
    <scope>NUCLEOTIDE SEQUENCE [LARGE SCALE GENOMIC DNA]</scope>
    <source>
        <strain evidence="3">STM 196</strain>
    </source>
</reference>
<keyword evidence="3" id="KW-1185">Reference proteome</keyword>
<comment type="caution">
    <text evidence="2">The sequence shown here is derived from an EMBL/GenBank/DDBJ whole genome shotgun (WGS) entry which is preliminary data.</text>
</comment>
<organism evidence="2 3">
    <name type="scientific">Phyllobacterium brassicacearum</name>
    <dbReference type="NCBI Taxonomy" id="314235"/>
    <lineage>
        <taxon>Bacteria</taxon>
        <taxon>Pseudomonadati</taxon>
        <taxon>Pseudomonadota</taxon>
        <taxon>Alphaproteobacteria</taxon>
        <taxon>Hyphomicrobiales</taxon>
        <taxon>Phyllobacteriaceae</taxon>
        <taxon>Phyllobacterium</taxon>
    </lineage>
</organism>
<evidence type="ECO:0000313" key="3">
    <source>
        <dbReference type="Proteomes" id="UP000241444"/>
    </source>
</evidence>
<dbReference type="Proteomes" id="UP000241444">
    <property type="component" value="Unassembled WGS sequence"/>
</dbReference>
<dbReference type="AlphaFoldDB" id="A0A2P7BQB6"/>
<dbReference type="OrthoDB" id="8117317at2"/>
<accession>A0A2P7BQB6</accession>
<feature type="compositionally biased region" description="Basic and acidic residues" evidence="1">
    <location>
        <begin position="1"/>
        <end position="13"/>
    </location>
</feature>
<sequence length="72" mass="8012">MEQAARTRGEAQVDHQWPPLPDDCRVMEPHAPVVIGTEALSGWKRERRALDRANARVGRCAGFYDAATGRPL</sequence>
<evidence type="ECO:0000256" key="1">
    <source>
        <dbReference type="SAM" id="MobiDB-lite"/>
    </source>
</evidence>
<evidence type="ECO:0000313" key="2">
    <source>
        <dbReference type="EMBL" id="PSH68632.1"/>
    </source>
</evidence>
<proteinExistence type="predicted"/>
<feature type="region of interest" description="Disordered" evidence="1">
    <location>
        <begin position="1"/>
        <end position="20"/>
    </location>
</feature>